<dbReference type="InterPro" id="IPR013087">
    <property type="entry name" value="Znf_C2H2_type"/>
</dbReference>
<evidence type="ECO:0000256" key="4">
    <source>
        <dbReference type="ARBA" id="ARBA00022833"/>
    </source>
</evidence>
<dbReference type="Gene3D" id="3.30.160.60">
    <property type="entry name" value="Classic Zinc Finger"/>
    <property type="match status" value="4"/>
</dbReference>
<feature type="domain" description="C2H2-type" evidence="6">
    <location>
        <begin position="371"/>
        <end position="394"/>
    </location>
</feature>
<feature type="domain" description="C2H2-type" evidence="6">
    <location>
        <begin position="585"/>
        <end position="612"/>
    </location>
</feature>
<organism evidence="7 8">
    <name type="scientific">Papilio machaon</name>
    <name type="common">Old World swallowtail butterfly</name>
    <dbReference type="NCBI Taxonomy" id="76193"/>
    <lineage>
        <taxon>Eukaryota</taxon>
        <taxon>Metazoa</taxon>
        <taxon>Ecdysozoa</taxon>
        <taxon>Arthropoda</taxon>
        <taxon>Hexapoda</taxon>
        <taxon>Insecta</taxon>
        <taxon>Pterygota</taxon>
        <taxon>Neoptera</taxon>
        <taxon>Endopterygota</taxon>
        <taxon>Lepidoptera</taxon>
        <taxon>Glossata</taxon>
        <taxon>Ditrysia</taxon>
        <taxon>Papilionoidea</taxon>
        <taxon>Papilionidae</taxon>
        <taxon>Papilioninae</taxon>
        <taxon>Papilio</taxon>
    </lineage>
</organism>
<feature type="domain" description="C2H2-type" evidence="6">
    <location>
        <begin position="613"/>
        <end position="640"/>
    </location>
</feature>
<dbReference type="PROSITE" id="PS50157">
    <property type="entry name" value="ZINC_FINGER_C2H2_2"/>
    <property type="match status" value="5"/>
</dbReference>
<evidence type="ECO:0000256" key="1">
    <source>
        <dbReference type="ARBA" id="ARBA00022723"/>
    </source>
</evidence>
<dbReference type="GO" id="GO:0008270">
    <property type="term" value="F:zinc ion binding"/>
    <property type="evidence" value="ECO:0007669"/>
    <property type="project" value="UniProtKB-KW"/>
</dbReference>
<feature type="domain" description="C2H2-type" evidence="6">
    <location>
        <begin position="547"/>
        <end position="569"/>
    </location>
</feature>
<gene>
    <name evidence="7" type="ORF">RR48_03528</name>
</gene>
<evidence type="ECO:0000256" key="2">
    <source>
        <dbReference type="ARBA" id="ARBA00022737"/>
    </source>
</evidence>
<dbReference type="Pfam" id="PF00096">
    <property type="entry name" value="zf-C2H2"/>
    <property type="match status" value="1"/>
</dbReference>
<reference evidence="7 8" key="1">
    <citation type="journal article" date="2015" name="Nat. Commun.">
        <title>Outbred genome sequencing and CRISPR/Cas9 gene editing in butterflies.</title>
        <authorList>
            <person name="Li X."/>
            <person name="Fan D."/>
            <person name="Zhang W."/>
            <person name="Liu G."/>
            <person name="Zhang L."/>
            <person name="Zhao L."/>
            <person name="Fang X."/>
            <person name="Chen L."/>
            <person name="Dong Y."/>
            <person name="Chen Y."/>
            <person name="Ding Y."/>
            <person name="Zhao R."/>
            <person name="Feng M."/>
            <person name="Zhu Y."/>
            <person name="Feng Y."/>
            <person name="Jiang X."/>
            <person name="Zhu D."/>
            <person name="Xiang H."/>
            <person name="Feng X."/>
            <person name="Li S."/>
            <person name="Wang J."/>
            <person name="Zhang G."/>
            <person name="Kronforst M.R."/>
            <person name="Wang W."/>
        </authorList>
    </citation>
    <scope>NUCLEOTIDE SEQUENCE [LARGE SCALE GENOMIC DNA]</scope>
    <source>
        <strain evidence="7">Ya'a_city_454_Pm</strain>
        <tissue evidence="7">Whole body</tissue>
    </source>
</reference>
<accession>A0A0N0PDQ8</accession>
<keyword evidence="2" id="KW-0677">Repeat</keyword>
<evidence type="ECO:0000313" key="8">
    <source>
        <dbReference type="Proteomes" id="UP000053240"/>
    </source>
</evidence>
<name>A0A0N0PDQ8_PAPMA</name>
<dbReference type="InterPro" id="IPR036236">
    <property type="entry name" value="Znf_C2H2_sf"/>
</dbReference>
<keyword evidence="3 5" id="KW-0863">Zinc-finger</keyword>
<evidence type="ECO:0000259" key="6">
    <source>
        <dbReference type="PROSITE" id="PS50157"/>
    </source>
</evidence>
<evidence type="ECO:0000256" key="3">
    <source>
        <dbReference type="ARBA" id="ARBA00022771"/>
    </source>
</evidence>
<dbReference type="KEGG" id="pmac:106708102"/>
<protein>
    <submittedName>
        <fullName evidence="7">Zinc finger protein 624</fullName>
    </submittedName>
</protein>
<keyword evidence="1" id="KW-0479">Metal-binding</keyword>
<evidence type="ECO:0000313" key="7">
    <source>
        <dbReference type="EMBL" id="KPJ17567.1"/>
    </source>
</evidence>
<dbReference type="PROSITE" id="PS00028">
    <property type="entry name" value="ZINC_FINGER_C2H2_1"/>
    <property type="match status" value="9"/>
</dbReference>
<dbReference type="PANTHER" id="PTHR24379:SF121">
    <property type="entry name" value="C2H2-TYPE DOMAIN-CONTAINING PROTEIN"/>
    <property type="match status" value="1"/>
</dbReference>
<evidence type="ECO:0000256" key="5">
    <source>
        <dbReference type="PROSITE-ProRule" id="PRU00042"/>
    </source>
</evidence>
<sequence length="758" mass="88057">MSYQNNLHDTCNRQDCETIIKQEYTCNEHIEIKYEAIDENETTDNYENVQIKQEYIPPSDNQTHTNYEVSTVKEYINDMPSFSMENIKNKVNETITNVYDDNIDIKHENDIQDVVNNDEVSMDSNDVEALHNVEACLQDEIQIKFENESQEENENNELEHVEIKNEFEPTVTETTSISNEIINATTVINPQDCVTNSQSTSTLFMEILPMDMHQEVPLGKVCNSEEILSTSYDNDSMDYTDSFQLNSITGNMMALEQEVYGLLEAKKTDTIFTCSKCPKTFKSYAYLSNIHEKYHKTMEKREKFKAKRLKLKNAKPVKKEIEVNEITPVDISVNDNKEGYECTCGKIFQRKTRLETCLRSHKTDKDLDSYLLCGTCCKQFKDKEELLLHRKRMHRKLLFPCKFCPTDYKNRKELFKHLQIHQKVQVMEYKVLSEIVKGKQKLKCFMCAKTCTELSELKSHVMYDHKEPYVCPHCNGTFSKIIDFGNHTKTDHPEVEGQSVLDVLEAFSKLIKAWKCEDCNLQFHEADKLALHKIEKHSVDLKVEPQFQCIDCRRVYITLKGLMSHRRIHHITDNMEDSGMHEKGVLCIECRKVCRDMDALTSHMRLHSPDRKYPCKFCDFRFATPAKRKAHAELHTGDMKYVCFICEYRCSSVNRLNQHKKSAKHLTMKNFLSTGKALGIEQSTSKTEKDPENEEWVVVKGDENDEDSGDDSSNAGGEVTCDICGQTFNSKSKMLKHQKTHPFIEIPNEDKPTRIFFK</sequence>
<dbReference type="SUPFAM" id="SSF57667">
    <property type="entry name" value="beta-beta-alpha zinc fingers"/>
    <property type="match status" value="1"/>
</dbReference>
<keyword evidence="4" id="KW-0862">Zinc</keyword>
<feature type="domain" description="C2H2-type" evidence="6">
    <location>
        <begin position="719"/>
        <end position="741"/>
    </location>
</feature>
<proteinExistence type="predicted"/>
<dbReference type="Proteomes" id="UP000053240">
    <property type="component" value="Unassembled WGS sequence"/>
</dbReference>
<dbReference type="PANTHER" id="PTHR24379">
    <property type="entry name" value="KRAB AND ZINC FINGER DOMAIN-CONTAINING"/>
    <property type="match status" value="1"/>
</dbReference>
<dbReference type="AlphaFoldDB" id="A0A0N0PDQ8"/>
<dbReference type="SMART" id="SM00355">
    <property type="entry name" value="ZnF_C2H2"/>
    <property type="match status" value="11"/>
</dbReference>
<dbReference type="InParanoid" id="A0A0N0PDQ8"/>
<dbReference type="Pfam" id="PF13894">
    <property type="entry name" value="zf-C2H2_4"/>
    <property type="match status" value="1"/>
</dbReference>
<dbReference type="EMBL" id="KQ460129">
    <property type="protein sequence ID" value="KPJ17567.1"/>
    <property type="molecule type" value="Genomic_DNA"/>
</dbReference>
<keyword evidence="8" id="KW-1185">Reference proteome</keyword>